<sequence>MNIETLLDTIIEEAIAEEDKALQGDDIAPPKNIGTILYTIIENIIVLRCYCAANDDIAPPKNIGTLLYTVIEKAIAEGDKALQVFEDCTMA</sequence>
<name>A0ACC0NCV7_RHOML</name>
<accession>A0ACC0NCV7</accession>
<evidence type="ECO:0000313" key="1">
    <source>
        <dbReference type="EMBL" id="KAI8551035.1"/>
    </source>
</evidence>
<dbReference type="EMBL" id="CM046393">
    <property type="protein sequence ID" value="KAI8551035.1"/>
    <property type="molecule type" value="Genomic_DNA"/>
</dbReference>
<dbReference type="Proteomes" id="UP001062846">
    <property type="component" value="Chromosome 6"/>
</dbReference>
<evidence type="ECO:0000313" key="2">
    <source>
        <dbReference type="Proteomes" id="UP001062846"/>
    </source>
</evidence>
<reference evidence="1" key="1">
    <citation type="submission" date="2022-02" db="EMBL/GenBank/DDBJ databases">
        <title>Plant Genome Project.</title>
        <authorList>
            <person name="Zhang R.-G."/>
        </authorList>
    </citation>
    <scope>NUCLEOTIDE SEQUENCE</scope>
    <source>
        <strain evidence="1">AT1</strain>
    </source>
</reference>
<keyword evidence="2" id="KW-1185">Reference proteome</keyword>
<proteinExistence type="predicted"/>
<comment type="caution">
    <text evidence="1">The sequence shown here is derived from an EMBL/GenBank/DDBJ whole genome shotgun (WGS) entry which is preliminary data.</text>
</comment>
<protein>
    <submittedName>
        <fullName evidence="1">Uncharacterized protein</fullName>
    </submittedName>
</protein>
<organism evidence="1 2">
    <name type="scientific">Rhododendron molle</name>
    <name type="common">Chinese azalea</name>
    <name type="synonym">Azalea mollis</name>
    <dbReference type="NCBI Taxonomy" id="49168"/>
    <lineage>
        <taxon>Eukaryota</taxon>
        <taxon>Viridiplantae</taxon>
        <taxon>Streptophyta</taxon>
        <taxon>Embryophyta</taxon>
        <taxon>Tracheophyta</taxon>
        <taxon>Spermatophyta</taxon>
        <taxon>Magnoliopsida</taxon>
        <taxon>eudicotyledons</taxon>
        <taxon>Gunneridae</taxon>
        <taxon>Pentapetalae</taxon>
        <taxon>asterids</taxon>
        <taxon>Ericales</taxon>
        <taxon>Ericaceae</taxon>
        <taxon>Ericoideae</taxon>
        <taxon>Rhodoreae</taxon>
        <taxon>Rhododendron</taxon>
    </lineage>
</organism>
<gene>
    <name evidence="1" type="ORF">RHMOL_Rhmol06G0153600</name>
</gene>